<dbReference type="AlphaFoldDB" id="A0A9X1WY06"/>
<accession>A0A9X1WY06</accession>
<proteinExistence type="predicted"/>
<dbReference type="InterPro" id="IPR050065">
    <property type="entry name" value="GlmU-like"/>
</dbReference>
<dbReference type="PANTHER" id="PTHR43584:SF8">
    <property type="entry name" value="N-ACETYLMURAMATE ALPHA-1-PHOSPHATE URIDYLYLTRANSFERASE"/>
    <property type="match status" value="1"/>
</dbReference>
<evidence type="ECO:0000313" key="4">
    <source>
        <dbReference type="EMBL" id="MCJ8146578.1"/>
    </source>
</evidence>
<dbReference type="GO" id="GO:0016779">
    <property type="term" value="F:nucleotidyltransferase activity"/>
    <property type="evidence" value="ECO:0007669"/>
    <property type="project" value="UniProtKB-KW"/>
</dbReference>
<dbReference type="NCBIfam" id="NF045761">
    <property type="entry name" value="NAMPUrTaseMurU"/>
    <property type="match status" value="1"/>
</dbReference>
<dbReference type="Pfam" id="PF00483">
    <property type="entry name" value="NTP_transferase"/>
    <property type="match status" value="1"/>
</dbReference>
<keyword evidence="2" id="KW-0548">Nucleotidyltransferase</keyword>
<protein>
    <submittedName>
        <fullName evidence="4">Nucleotidyltransferase family protein</fullName>
    </submittedName>
</protein>
<evidence type="ECO:0000256" key="1">
    <source>
        <dbReference type="ARBA" id="ARBA00022679"/>
    </source>
</evidence>
<dbReference type="EMBL" id="JAKUML010000008">
    <property type="protein sequence ID" value="MCJ8146578.1"/>
    <property type="molecule type" value="Genomic_DNA"/>
</dbReference>
<dbReference type="CDD" id="cd06422">
    <property type="entry name" value="NTP_transferase_like_1"/>
    <property type="match status" value="1"/>
</dbReference>
<comment type="caution">
    <text evidence="4">The sequence shown here is derived from an EMBL/GenBank/DDBJ whole genome shotgun (WGS) entry which is preliminary data.</text>
</comment>
<name>A0A9X1WY06_9GAMM</name>
<evidence type="ECO:0000259" key="3">
    <source>
        <dbReference type="Pfam" id="PF00483"/>
    </source>
</evidence>
<dbReference type="SUPFAM" id="SSF53448">
    <property type="entry name" value="Nucleotide-diphospho-sugar transferases"/>
    <property type="match status" value="1"/>
</dbReference>
<keyword evidence="1" id="KW-0808">Transferase</keyword>
<reference evidence="4" key="1">
    <citation type="submission" date="2022-02" db="EMBL/GenBank/DDBJ databases">
        <title>Acinetobacter A3.8 sp. nov., isolated from Sediment (Zhairuo Island).</title>
        <authorList>
            <person name="Zheng K."/>
        </authorList>
    </citation>
    <scope>NUCLEOTIDE SEQUENCE</scope>
    <source>
        <strain evidence="4">A3.8</strain>
    </source>
</reference>
<dbReference type="RefSeq" id="WP_241571253.1">
    <property type="nucleotide sequence ID" value="NZ_JAKUML010000008.1"/>
</dbReference>
<dbReference type="InterPro" id="IPR029044">
    <property type="entry name" value="Nucleotide-diphossugar_trans"/>
</dbReference>
<dbReference type="PANTHER" id="PTHR43584">
    <property type="entry name" value="NUCLEOTIDYL TRANSFERASE"/>
    <property type="match status" value="1"/>
</dbReference>
<feature type="domain" description="Nucleotidyl transferase" evidence="3">
    <location>
        <begin position="2"/>
        <end position="233"/>
    </location>
</feature>
<evidence type="ECO:0000313" key="5">
    <source>
        <dbReference type="Proteomes" id="UP001139701"/>
    </source>
</evidence>
<evidence type="ECO:0000256" key="2">
    <source>
        <dbReference type="ARBA" id="ARBA00022695"/>
    </source>
</evidence>
<keyword evidence="5" id="KW-1185">Reference proteome</keyword>
<dbReference type="Gene3D" id="3.90.550.10">
    <property type="entry name" value="Spore Coat Polysaccharide Biosynthesis Protein SpsA, Chain A"/>
    <property type="match status" value="1"/>
</dbReference>
<sequence length="237" mass="26065">MKAMILAAGLGNRMRPLTLYKPKPLLEVGGKPLIVWHIEAMAKIGVTEIIINAAWLKDQLVNTLCDGSQFGVKILWSLEDEGLETAGGLIKALFHFEDQPFLVVNGDVWTRYDFSALKNVELGDRLAHLVLVDNPPQHPNGDFTLSDDLSNGTANHGVISTFEQEKAGEALTFSGISILSPKLFADLPQGKRPLAPLLKDAMQQGLVSGEKMSTAWVDVGTPERLMQLDEQIRKRQI</sequence>
<dbReference type="Proteomes" id="UP001139701">
    <property type="component" value="Unassembled WGS sequence"/>
</dbReference>
<dbReference type="InterPro" id="IPR005835">
    <property type="entry name" value="NTP_transferase_dom"/>
</dbReference>
<organism evidence="4 5">
    <name type="scientific">Acinetobacter sedimenti</name>
    <dbReference type="NCBI Taxonomy" id="2919922"/>
    <lineage>
        <taxon>Bacteria</taxon>
        <taxon>Pseudomonadati</taxon>
        <taxon>Pseudomonadota</taxon>
        <taxon>Gammaproteobacteria</taxon>
        <taxon>Moraxellales</taxon>
        <taxon>Moraxellaceae</taxon>
        <taxon>Acinetobacter</taxon>
    </lineage>
</organism>
<gene>
    <name evidence="4" type="ORF">MKI79_06635</name>
</gene>
<dbReference type="InterPro" id="IPR054790">
    <property type="entry name" value="MurU"/>
</dbReference>